<accession>A0A4C1UXL9</accession>
<dbReference type="InterPro" id="IPR000477">
    <property type="entry name" value="RT_dom"/>
</dbReference>
<sequence length="151" mass="17266">MPCNISRPSQSIRPSLNFNFHLKLDDAGIRGLPHNLFTDYVSNRSQRVRIGDWLSDELPVTYGVPQSSVLSPTVILIYINKLCQLKLNQGRIFFFADDTALVFTSNTWQEIYAHAQLGSKMVRYWLAKNMLTLNVAKTKYMVFTQIQCSSS</sequence>
<dbReference type="EMBL" id="BGZK01000237">
    <property type="protein sequence ID" value="GBP30756.1"/>
    <property type="molecule type" value="Genomic_DNA"/>
</dbReference>
<organism evidence="2 3">
    <name type="scientific">Eumeta variegata</name>
    <name type="common">Bagworm moth</name>
    <name type="synonym">Eumeta japonica</name>
    <dbReference type="NCBI Taxonomy" id="151549"/>
    <lineage>
        <taxon>Eukaryota</taxon>
        <taxon>Metazoa</taxon>
        <taxon>Ecdysozoa</taxon>
        <taxon>Arthropoda</taxon>
        <taxon>Hexapoda</taxon>
        <taxon>Insecta</taxon>
        <taxon>Pterygota</taxon>
        <taxon>Neoptera</taxon>
        <taxon>Endopterygota</taxon>
        <taxon>Lepidoptera</taxon>
        <taxon>Glossata</taxon>
        <taxon>Ditrysia</taxon>
        <taxon>Tineoidea</taxon>
        <taxon>Psychidae</taxon>
        <taxon>Oiketicinae</taxon>
        <taxon>Eumeta</taxon>
    </lineage>
</organism>
<gene>
    <name evidence="2" type="ORF">EVAR_82498_1</name>
</gene>
<dbReference type="Pfam" id="PF00078">
    <property type="entry name" value="RVT_1"/>
    <property type="match status" value="1"/>
</dbReference>
<evidence type="ECO:0000259" key="1">
    <source>
        <dbReference type="PROSITE" id="PS50878"/>
    </source>
</evidence>
<reference evidence="2 3" key="1">
    <citation type="journal article" date="2019" name="Commun. Biol.">
        <title>The bagworm genome reveals a unique fibroin gene that provides high tensile strength.</title>
        <authorList>
            <person name="Kono N."/>
            <person name="Nakamura H."/>
            <person name="Ohtoshi R."/>
            <person name="Tomita M."/>
            <person name="Numata K."/>
            <person name="Arakawa K."/>
        </authorList>
    </citation>
    <scope>NUCLEOTIDE SEQUENCE [LARGE SCALE GENOMIC DNA]</scope>
</reference>
<dbReference type="PROSITE" id="PS50878">
    <property type="entry name" value="RT_POL"/>
    <property type="match status" value="1"/>
</dbReference>
<dbReference type="PANTHER" id="PTHR33332">
    <property type="entry name" value="REVERSE TRANSCRIPTASE DOMAIN-CONTAINING PROTEIN"/>
    <property type="match status" value="1"/>
</dbReference>
<dbReference type="OrthoDB" id="445826at2759"/>
<comment type="caution">
    <text evidence="2">The sequence shown here is derived from an EMBL/GenBank/DDBJ whole genome shotgun (WGS) entry which is preliminary data.</text>
</comment>
<feature type="domain" description="Reverse transcriptase" evidence="1">
    <location>
        <begin position="1"/>
        <end position="151"/>
    </location>
</feature>
<proteinExistence type="predicted"/>
<dbReference type="AlphaFoldDB" id="A0A4C1UXL9"/>
<evidence type="ECO:0000313" key="3">
    <source>
        <dbReference type="Proteomes" id="UP000299102"/>
    </source>
</evidence>
<name>A0A4C1UXL9_EUMVA</name>
<dbReference type="STRING" id="151549.A0A4C1UXL9"/>
<protein>
    <recommendedName>
        <fullName evidence="1">Reverse transcriptase domain-containing protein</fullName>
    </recommendedName>
</protein>
<keyword evidence="3" id="KW-1185">Reference proteome</keyword>
<evidence type="ECO:0000313" key="2">
    <source>
        <dbReference type="EMBL" id="GBP30756.1"/>
    </source>
</evidence>
<dbReference type="Proteomes" id="UP000299102">
    <property type="component" value="Unassembled WGS sequence"/>
</dbReference>